<name>A0A6M6A738_KLEPN</name>
<dbReference type="EMBL" id="MN543571">
    <property type="protein sequence ID" value="QJX11283.1"/>
    <property type="molecule type" value="Genomic_DNA"/>
</dbReference>
<dbReference type="AlphaFoldDB" id="A0A6M6A738"/>
<organism evidence="2">
    <name type="scientific">Klebsiella pneumoniae</name>
    <dbReference type="NCBI Taxonomy" id="573"/>
    <lineage>
        <taxon>Bacteria</taxon>
        <taxon>Pseudomonadati</taxon>
        <taxon>Pseudomonadota</taxon>
        <taxon>Gammaproteobacteria</taxon>
        <taxon>Enterobacterales</taxon>
        <taxon>Enterobacteriaceae</taxon>
        <taxon>Klebsiella/Raoultella group</taxon>
        <taxon>Klebsiella</taxon>
        <taxon>Klebsiella pneumoniae complex</taxon>
    </lineage>
</organism>
<sequence length="41" mass="4897">MEASDIKKMKDPEDENRWLKQMFADLSLECRALKDVIEKKL</sequence>
<evidence type="ECO:0000313" key="2">
    <source>
        <dbReference type="EMBL" id="QJX13739.1"/>
    </source>
</evidence>
<geneLocation type="plasmid" evidence="2">
    <name>pGH27TC_fusion</name>
</geneLocation>
<geneLocation type="plasmid" evidence="1">
    <name>pGH27_175</name>
</geneLocation>
<accession>A0A6M6A738</accession>
<reference evidence="2" key="1">
    <citation type="submission" date="2019-10" db="EMBL/GenBank/DDBJ databases">
        <title>Tracking microevolution events of conjugative virulence plasmid p15WZ-82_Vir during transmission.</title>
        <authorList>
            <person name="Yang X."/>
        </authorList>
    </citation>
    <scope>NUCLEOTIDE SEQUENCE</scope>
    <source>
        <strain evidence="1">GH27</strain>
        <strain evidence="2">GH27TC</strain>
        <plasmid evidence="1">pGH27_175</plasmid>
        <plasmid evidence="2">pGH27TC_fusion</plasmid>
    </source>
</reference>
<proteinExistence type="predicted"/>
<evidence type="ECO:0000313" key="1">
    <source>
        <dbReference type="EMBL" id="QJX11283.1"/>
    </source>
</evidence>
<dbReference type="EMBL" id="MN543585">
    <property type="protein sequence ID" value="QJX13739.1"/>
    <property type="molecule type" value="Genomic_DNA"/>
</dbReference>
<keyword evidence="2" id="KW-0614">Plasmid</keyword>
<protein>
    <submittedName>
        <fullName evidence="2">Transposase, IS3/IS911 family</fullName>
    </submittedName>
</protein>